<dbReference type="RefSeq" id="XP_016043598.1">
    <property type="nucleotide sequence ID" value="XM_016188112.1"/>
</dbReference>
<evidence type="ECO:0000256" key="7">
    <source>
        <dbReference type="ARBA" id="ARBA00022940"/>
    </source>
</evidence>
<dbReference type="GO" id="GO:0045087">
    <property type="term" value="P:innate immune response"/>
    <property type="evidence" value="ECO:0007669"/>
    <property type="project" value="InterPro"/>
</dbReference>
<evidence type="ECO:0000256" key="10">
    <source>
        <dbReference type="RuleBase" id="RU231113"/>
    </source>
</evidence>
<keyword evidence="7 10" id="KW-0211">Defensin</keyword>
<evidence type="ECO:0000256" key="3">
    <source>
        <dbReference type="ARBA" id="ARBA00007371"/>
    </source>
</evidence>
<keyword evidence="4 10" id="KW-0964">Secreted</keyword>
<dbReference type="STRING" id="9365.ENSEEUP00000001483"/>
<evidence type="ECO:0000256" key="6">
    <source>
        <dbReference type="ARBA" id="ARBA00022729"/>
    </source>
</evidence>
<dbReference type="CTD" id="245939"/>
<dbReference type="InParanoid" id="A0A1S3WB26"/>
<protein>
    <recommendedName>
        <fullName evidence="10">Beta-defensin</fullName>
    </recommendedName>
</protein>
<feature type="signal peptide" evidence="10">
    <location>
        <begin position="1"/>
        <end position="19"/>
    </location>
</feature>
<evidence type="ECO:0000259" key="11">
    <source>
        <dbReference type="Pfam" id="PF13841"/>
    </source>
</evidence>
<dbReference type="OrthoDB" id="9831336at2759"/>
<dbReference type="GO" id="GO:0005576">
    <property type="term" value="C:extracellular region"/>
    <property type="evidence" value="ECO:0007669"/>
    <property type="project" value="UniProtKB-SubCell"/>
</dbReference>
<feature type="domain" description="Beta-defensin" evidence="11">
    <location>
        <begin position="23"/>
        <end position="53"/>
    </location>
</feature>
<evidence type="ECO:0000256" key="8">
    <source>
        <dbReference type="ARBA" id="ARBA00023022"/>
    </source>
</evidence>
<proteinExistence type="inferred from homology"/>
<evidence type="ECO:0000256" key="4">
    <source>
        <dbReference type="ARBA" id="ARBA00022525"/>
    </source>
</evidence>
<reference evidence="13" key="2">
    <citation type="submission" date="2025-08" db="UniProtKB">
        <authorList>
            <consortium name="RefSeq"/>
        </authorList>
    </citation>
    <scope>IDENTIFICATION</scope>
</reference>
<keyword evidence="9" id="KW-1015">Disulfide bond</keyword>
<comment type="similarity">
    <text evidence="3 10">Belongs to the beta-defensin family.</text>
</comment>
<dbReference type="AlphaFoldDB" id="A0A1S3WB26"/>
<keyword evidence="5 10" id="KW-0929">Antimicrobial</keyword>
<comment type="subcellular location">
    <subcellularLocation>
        <location evidence="2 10">Secreted</location>
    </subcellularLocation>
</comment>
<keyword evidence="8 10" id="KW-0044">Antibiotic</keyword>
<evidence type="ECO:0000256" key="1">
    <source>
        <dbReference type="ARBA" id="ARBA00002878"/>
    </source>
</evidence>
<accession>A0A1S3WB26</accession>
<dbReference type="PANTHER" id="PTHR15001:SF3">
    <property type="entry name" value="BETA-DEFENSIN 123"/>
    <property type="match status" value="1"/>
</dbReference>
<dbReference type="Pfam" id="PF13841">
    <property type="entry name" value="Defensin_beta_2"/>
    <property type="match status" value="1"/>
</dbReference>
<evidence type="ECO:0000313" key="12">
    <source>
        <dbReference type="Proteomes" id="UP001652624"/>
    </source>
</evidence>
<dbReference type="InterPro" id="IPR025933">
    <property type="entry name" value="Beta_defensin_dom"/>
</dbReference>
<dbReference type="PANTHER" id="PTHR15001">
    <property type="entry name" value="BETA-DEFENSIN 123-RELATED"/>
    <property type="match status" value="1"/>
</dbReference>
<sequence>MKLFLVLIFLLFEVPSDVAWQKKCFNNVQGYCRKKCNMGEIYDVSCQGGKLCCVNEAENKKYLAVPVASKAPEVVDQNMDYIVLPTTTVVTVQL</sequence>
<evidence type="ECO:0000256" key="2">
    <source>
        <dbReference type="ARBA" id="ARBA00004613"/>
    </source>
</evidence>
<keyword evidence="6 10" id="KW-0732">Signal</keyword>
<evidence type="ECO:0000256" key="5">
    <source>
        <dbReference type="ARBA" id="ARBA00022529"/>
    </source>
</evidence>
<organism evidence="12 13">
    <name type="scientific">Erinaceus europaeus</name>
    <name type="common">Western European hedgehog</name>
    <dbReference type="NCBI Taxonomy" id="9365"/>
    <lineage>
        <taxon>Eukaryota</taxon>
        <taxon>Metazoa</taxon>
        <taxon>Chordata</taxon>
        <taxon>Craniata</taxon>
        <taxon>Vertebrata</taxon>
        <taxon>Euteleostomi</taxon>
        <taxon>Mammalia</taxon>
        <taxon>Eutheria</taxon>
        <taxon>Laurasiatheria</taxon>
        <taxon>Eulipotyphla</taxon>
        <taxon>Erinaceidae</taxon>
        <taxon>Erinaceinae</taxon>
        <taxon>Erinaceus</taxon>
    </lineage>
</organism>
<evidence type="ECO:0000313" key="13">
    <source>
        <dbReference type="RefSeq" id="XP_016043598.1"/>
    </source>
</evidence>
<reference evidence="12" key="1">
    <citation type="submission" date="2025-05" db="UniProtKB">
        <authorList>
            <consortium name="RefSeq"/>
        </authorList>
    </citation>
    <scope>NUCLEOTIDE SEQUENCE [LARGE SCALE GENOMIC DNA]</scope>
</reference>
<dbReference type="FunCoup" id="A0A1S3WB26">
    <property type="interactions" value="2"/>
</dbReference>
<dbReference type="Proteomes" id="UP001652624">
    <property type="component" value="Chromosome 1"/>
</dbReference>
<keyword evidence="12" id="KW-1185">Reference proteome</keyword>
<dbReference type="GeneID" id="107522504"/>
<gene>
    <name evidence="13" type="primary">DEFB128</name>
</gene>
<dbReference type="GO" id="GO:0042742">
    <property type="term" value="P:defense response to bacterium"/>
    <property type="evidence" value="ECO:0007669"/>
    <property type="project" value="UniProtKB-UniRule"/>
</dbReference>
<name>A0A1S3WB26_ERIEU</name>
<feature type="chain" id="PRO_5010004510" description="Beta-defensin" evidence="10">
    <location>
        <begin position="20"/>
        <end position="94"/>
    </location>
</feature>
<dbReference type="InterPro" id="IPR050544">
    <property type="entry name" value="Beta-defensin"/>
</dbReference>
<comment type="function">
    <text evidence="1 10">Has antibacterial activity.</text>
</comment>
<evidence type="ECO:0000256" key="9">
    <source>
        <dbReference type="ARBA" id="ARBA00023157"/>
    </source>
</evidence>